<dbReference type="GO" id="GO:0003678">
    <property type="term" value="F:DNA helicase activity"/>
    <property type="evidence" value="ECO:0007669"/>
    <property type="project" value="UniProtKB-EC"/>
</dbReference>
<keyword evidence="4" id="KW-1185">Reference proteome</keyword>
<dbReference type="AlphaFoldDB" id="A0A9K3K8G0"/>
<comment type="caution">
    <text evidence="3">The sequence shown here is derived from an EMBL/GenBank/DDBJ whole genome shotgun (WGS) entry which is preliminary data.</text>
</comment>
<dbReference type="PANTHER" id="PTHR11093">
    <property type="entry name" value="RUVB-RELATED REPTIN AND PONTIN"/>
    <property type="match status" value="1"/>
</dbReference>
<keyword evidence="1" id="KW-0347">Helicase</keyword>
<evidence type="ECO:0000256" key="1">
    <source>
        <dbReference type="RuleBase" id="RU363048"/>
    </source>
</evidence>
<comment type="similarity">
    <text evidence="1">Belongs to the RuvB family.</text>
</comment>
<organism evidence="3 4">
    <name type="scientific">Nitzschia inconspicua</name>
    <dbReference type="NCBI Taxonomy" id="303405"/>
    <lineage>
        <taxon>Eukaryota</taxon>
        <taxon>Sar</taxon>
        <taxon>Stramenopiles</taxon>
        <taxon>Ochrophyta</taxon>
        <taxon>Bacillariophyta</taxon>
        <taxon>Bacillariophyceae</taxon>
        <taxon>Bacillariophycidae</taxon>
        <taxon>Bacillariales</taxon>
        <taxon>Bacillariaceae</taxon>
        <taxon>Nitzschia</taxon>
    </lineage>
</organism>
<dbReference type="EMBL" id="JAGRRH010000046">
    <property type="protein sequence ID" value="KAG7338858.1"/>
    <property type="molecule type" value="Genomic_DNA"/>
</dbReference>
<evidence type="ECO:0000313" key="3">
    <source>
        <dbReference type="EMBL" id="KAG7338858.1"/>
    </source>
</evidence>
<dbReference type="InterPro" id="IPR010339">
    <property type="entry name" value="TIP49_P-loop"/>
</dbReference>
<dbReference type="InterPro" id="IPR027238">
    <property type="entry name" value="RuvB-like"/>
</dbReference>
<evidence type="ECO:0000259" key="2">
    <source>
        <dbReference type="Pfam" id="PF06068"/>
    </source>
</evidence>
<keyword evidence="1" id="KW-0067">ATP-binding</keyword>
<keyword evidence="1" id="KW-0804">Transcription</keyword>
<protein>
    <recommendedName>
        <fullName evidence="1">RuvB-like helicase</fullName>
        <ecNumber evidence="1">3.6.4.12</ecNumber>
    </recommendedName>
</protein>
<dbReference type="OrthoDB" id="10060499at2759"/>
<keyword evidence="1" id="KW-0378">Hydrolase</keyword>
<comment type="catalytic activity">
    <reaction evidence="1">
        <text>ATP + H2O = ADP + phosphate + H(+)</text>
        <dbReference type="Rhea" id="RHEA:13065"/>
        <dbReference type="ChEBI" id="CHEBI:15377"/>
        <dbReference type="ChEBI" id="CHEBI:15378"/>
        <dbReference type="ChEBI" id="CHEBI:30616"/>
        <dbReference type="ChEBI" id="CHEBI:43474"/>
        <dbReference type="ChEBI" id="CHEBI:456216"/>
        <dbReference type="EC" id="3.6.4.12"/>
    </reaction>
</comment>
<accession>A0A9K3K8G0</accession>
<dbReference type="Proteomes" id="UP000693970">
    <property type="component" value="Unassembled WGS sequence"/>
</dbReference>
<sequence>MATNIQVTPSIKDTTKLERIGAHSHITGLGINDALESSSISPTTSSSGLIGQVKARKAMGVVFKLIQQGKIGGRAILLAGPRRQERRLWQWDWRKILATIFPFAV</sequence>
<name>A0A9K3K8G0_9STRA</name>
<reference evidence="3" key="1">
    <citation type="journal article" date="2021" name="Sci. Rep.">
        <title>Diploid genomic architecture of Nitzschia inconspicua, an elite biomass production diatom.</title>
        <authorList>
            <person name="Oliver A."/>
            <person name="Podell S."/>
            <person name="Pinowska A."/>
            <person name="Traller J.C."/>
            <person name="Smith S.R."/>
            <person name="McClure R."/>
            <person name="Beliaev A."/>
            <person name="Bohutskyi P."/>
            <person name="Hill E.A."/>
            <person name="Rabines A."/>
            <person name="Zheng H."/>
            <person name="Allen L.Z."/>
            <person name="Kuo A."/>
            <person name="Grigoriev I.V."/>
            <person name="Allen A.E."/>
            <person name="Hazlebeck D."/>
            <person name="Allen E.E."/>
        </authorList>
    </citation>
    <scope>NUCLEOTIDE SEQUENCE</scope>
    <source>
        <strain evidence="3">Hildebrandi</strain>
    </source>
</reference>
<keyword evidence="1" id="KW-0539">Nucleus</keyword>
<dbReference type="Pfam" id="PF06068">
    <property type="entry name" value="TIP49"/>
    <property type="match status" value="1"/>
</dbReference>
<evidence type="ECO:0000313" key="4">
    <source>
        <dbReference type="Proteomes" id="UP000693970"/>
    </source>
</evidence>
<keyword evidence="1" id="KW-0805">Transcription regulation</keyword>
<dbReference type="EC" id="3.6.4.12" evidence="1"/>
<feature type="domain" description="TIP49 P-loop" evidence="2">
    <location>
        <begin position="19"/>
        <end position="82"/>
    </location>
</feature>
<proteinExistence type="inferred from homology"/>
<dbReference type="GO" id="GO:0016787">
    <property type="term" value="F:hydrolase activity"/>
    <property type="evidence" value="ECO:0007669"/>
    <property type="project" value="UniProtKB-KW"/>
</dbReference>
<reference evidence="3" key="2">
    <citation type="submission" date="2021-04" db="EMBL/GenBank/DDBJ databases">
        <authorList>
            <person name="Podell S."/>
        </authorList>
    </citation>
    <scope>NUCLEOTIDE SEQUENCE</scope>
    <source>
        <strain evidence="3">Hildebrandi</strain>
    </source>
</reference>
<dbReference type="GO" id="GO:0005524">
    <property type="term" value="F:ATP binding"/>
    <property type="evidence" value="ECO:0007669"/>
    <property type="project" value="UniProtKB-KW"/>
</dbReference>
<gene>
    <name evidence="3" type="ORF">IV203_004758</name>
</gene>
<keyword evidence="1" id="KW-0547">Nucleotide-binding</keyword>